<dbReference type="Pfam" id="PF09375">
    <property type="entry name" value="Peptidase_M75"/>
    <property type="match status" value="1"/>
</dbReference>
<dbReference type="RefSeq" id="WP_251777489.1">
    <property type="nucleotide sequence ID" value="NZ_JAMKFE010000003.1"/>
</dbReference>
<proteinExistence type="predicted"/>
<keyword evidence="2 3" id="KW-0732">Signal</keyword>
<feature type="chain" id="PRO_5046349227" evidence="3">
    <location>
        <begin position="25"/>
        <end position="349"/>
    </location>
</feature>
<evidence type="ECO:0000313" key="6">
    <source>
        <dbReference type="Proteomes" id="UP001165541"/>
    </source>
</evidence>
<evidence type="ECO:0000256" key="2">
    <source>
        <dbReference type="ARBA" id="ARBA00022729"/>
    </source>
</evidence>
<organism evidence="5 6">
    <name type="scientific">Caldimonas mangrovi</name>
    <dbReference type="NCBI Taxonomy" id="2944811"/>
    <lineage>
        <taxon>Bacteria</taxon>
        <taxon>Pseudomonadati</taxon>
        <taxon>Pseudomonadota</taxon>
        <taxon>Betaproteobacteria</taxon>
        <taxon>Burkholderiales</taxon>
        <taxon>Sphaerotilaceae</taxon>
        <taxon>Caldimonas</taxon>
    </lineage>
</organism>
<feature type="domain" description="Imelysin-like" evidence="4">
    <location>
        <begin position="50"/>
        <end position="313"/>
    </location>
</feature>
<reference evidence="5" key="1">
    <citation type="submission" date="2022-05" db="EMBL/GenBank/DDBJ databases">
        <title>Schlegelella sp. nov., isolated from mangrove soil.</title>
        <authorList>
            <person name="Liu Y."/>
            <person name="Ge X."/>
            <person name="Liu W."/>
        </authorList>
    </citation>
    <scope>NUCLEOTIDE SEQUENCE</scope>
    <source>
        <strain evidence="5">S2-27</strain>
    </source>
</reference>
<evidence type="ECO:0000256" key="3">
    <source>
        <dbReference type="SAM" id="SignalP"/>
    </source>
</evidence>
<comment type="caution">
    <text evidence="5">The sequence shown here is derived from an EMBL/GenBank/DDBJ whole genome shotgun (WGS) entry which is preliminary data.</text>
</comment>
<accession>A0ABT0YKN6</accession>
<gene>
    <name evidence="5" type="ORF">M8A51_07090</name>
</gene>
<evidence type="ECO:0000259" key="4">
    <source>
        <dbReference type="Pfam" id="PF09375"/>
    </source>
</evidence>
<evidence type="ECO:0000256" key="1">
    <source>
        <dbReference type="ARBA" id="ARBA00004196"/>
    </source>
</evidence>
<dbReference type="EMBL" id="JAMKFE010000003">
    <property type="protein sequence ID" value="MCM5679295.1"/>
    <property type="molecule type" value="Genomic_DNA"/>
</dbReference>
<evidence type="ECO:0000313" key="5">
    <source>
        <dbReference type="EMBL" id="MCM5679295.1"/>
    </source>
</evidence>
<dbReference type="Gene3D" id="1.20.1420.20">
    <property type="entry name" value="M75 peptidase, HXXE motif"/>
    <property type="match status" value="1"/>
</dbReference>
<protein>
    <submittedName>
        <fullName evidence="5">Imelysin family protein</fullName>
    </submittedName>
</protein>
<keyword evidence="6" id="KW-1185">Reference proteome</keyword>
<name>A0ABT0YKN6_9BURK</name>
<dbReference type="InterPro" id="IPR018976">
    <property type="entry name" value="Imelysin-like"/>
</dbReference>
<dbReference type="InterPro" id="IPR038352">
    <property type="entry name" value="Imelysin_sf"/>
</dbReference>
<dbReference type="Proteomes" id="UP001165541">
    <property type="component" value="Unassembled WGS sequence"/>
</dbReference>
<comment type="subcellular location">
    <subcellularLocation>
        <location evidence="1">Cell envelope</location>
    </subcellularLocation>
</comment>
<sequence>MHDAYSWRTMMAACAMWAAGAVQAVTAVPYYTPAHFAEGLYAHWYVPRSAELAQRSGEMQRAVQQWCEAAPATERPARAAARTAWQAAAQAWDRLSAVAVGPLVQRRSARQIDFHPTRPKLIERGIAAAPADAKDMERVGTPGKGFPALEWLLWREQVAARTPACRYAVQVAAEIDREAVALRDAFAEAAQRGWEDEQASQVMAEAVNQWVGAVERLRWADIGRPAASAHGHAPEFPRAASGSSGAAWTARWAGIEALTVQGTEAPPAPGKGLVPVETYLRGRGLNPLADRLRASVQGVKAPLQALVQSAAPAQVPAATAALGELKRVAEGDVAAALNVNIGFSDADGD</sequence>
<feature type="signal peptide" evidence="3">
    <location>
        <begin position="1"/>
        <end position="24"/>
    </location>
</feature>
<dbReference type="CDD" id="cd14659">
    <property type="entry name" value="Imelysin-like_IPPA"/>
    <property type="match status" value="1"/>
</dbReference>
<dbReference type="InterPro" id="IPR034984">
    <property type="entry name" value="Imelysin-like_IPPA"/>
</dbReference>